<reference evidence="2" key="1">
    <citation type="submission" date="2021-11" db="EMBL/GenBank/DDBJ databases">
        <authorList>
            <consortium name="Genoscope - CEA"/>
            <person name="William W."/>
        </authorList>
    </citation>
    <scope>NUCLEOTIDE SEQUENCE</scope>
</reference>
<dbReference type="EMBL" id="CAKKNE010000003">
    <property type="protein sequence ID" value="CAH0370998.1"/>
    <property type="molecule type" value="Genomic_DNA"/>
</dbReference>
<evidence type="ECO:0000313" key="3">
    <source>
        <dbReference type="Proteomes" id="UP000789595"/>
    </source>
</evidence>
<comment type="caution">
    <text evidence="2">The sequence shown here is derived from an EMBL/GenBank/DDBJ whole genome shotgun (WGS) entry which is preliminary data.</text>
</comment>
<feature type="chain" id="PRO_5035166639" description="Secreted protein" evidence="1">
    <location>
        <begin position="31"/>
        <end position="146"/>
    </location>
</feature>
<protein>
    <recommendedName>
        <fullName evidence="4">Secreted protein</fullName>
    </recommendedName>
</protein>
<name>A0A8J2SI99_9STRA</name>
<gene>
    <name evidence="2" type="ORF">PECAL_3P09150</name>
</gene>
<keyword evidence="3" id="KW-1185">Reference proteome</keyword>
<dbReference type="AlphaFoldDB" id="A0A8J2SI99"/>
<proteinExistence type="predicted"/>
<accession>A0A8J2SI99</accession>
<evidence type="ECO:0000313" key="2">
    <source>
        <dbReference type="EMBL" id="CAH0370998.1"/>
    </source>
</evidence>
<keyword evidence="1" id="KW-0732">Signal</keyword>
<feature type="signal peptide" evidence="1">
    <location>
        <begin position="1"/>
        <end position="30"/>
    </location>
</feature>
<evidence type="ECO:0008006" key="4">
    <source>
        <dbReference type="Google" id="ProtNLM"/>
    </source>
</evidence>
<organism evidence="2 3">
    <name type="scientific">Pelagomonas calceolata</name>
    <dbReference type="NCBI Taxonomy" id="35677"/>
    <lineage>
        <taxon>Eukaryota</taxon>
        <taxon>Sar</taxon>
        <taxon>Stramenopiles</taxon>
        <taxon>Ochrophyta</taxon>
        <taxon>Pelagophyceae</taxon>
        <taxon>Pelagomonadales</taxon>
        <taxon>Pelagomonadaceae</taxon>
        <taxon>Pelagomonas</taxon>
    </lineage>
</organism>
<evidence type="ECO:0000256" key="1">
    <source>
        <dbReference type="SAM" id="SignalP"/>
    </source>
</evidence>
<dbReference type="Proteomes" id="UP000789595">
    <property type="component" value="Unassembled WGS sequence"/>
</dbReference>
<feature type="non-terminal residue" evidence="2">
    <location>
        <position position="1"/>
    </location>
</feature>
<sequence>AAEHVHAAGHVNLLLLFLFLLLFLLLRVAAATTIAAAAAAAAAAGAARLDDEVLAVVARREELGRDHGPVGLDLVPRGLDHGLDRVGVDLRAAVVERERREAHAVLVLLGLRETRERHFFRLKYLSPSRGTRRRLCVVKRYLRGKR</sequence>